<proteinExistence type="predicted"/>
<dbReference type="InterPro" id="IPR011050">
    <property type="entry name" value="Pectin_lyase_fold/virulence"/>
</dbReference>
<feature type="region of interest" description="Disordered" evidence="1">
    <location>
        <begin position="707"/>
        <end position="758"/>
    </location>
</feature>
<dbReference type="SUPFAM" id="SSF51126">
    <property type="entry name" value="Pectin lyase-like"/>
    <property type="match status" value="1"/>
</dbReference>
<dbReference type="Pfam" id="PF12770">
    <property type="entry name" value="CHAT"/>
    <property type="match status" value="1"/>
</dbReference>
<evidence type="ECO:0000259" key="2">
    <source>
        <dbReference type="SMART" id="SM00912"/>
    </source>
</evidence>
<evidence type="ECO:0000313" key="3">
    <source>
        <dbReference type="EMBL" id="HGF99728.1"/>
    </source>
</evidence>
<accession>A0A7C3ZTS5</accession>
<evidence type="ECO:0000256" key="1">
    <source>
        <dbReference type="SAM" id="MobiDB-lite"/>
    </source>
</evidence>
<feature type="region of interest" description="Disordered" evidence="1">
    <location>
        <begin position="919"/>
        <end position="1003"/>
    </location>
</feature>
<dbReference type="InterPro" id="IPR024983">
    <property type="entry name" value="CHAT_dom"/>
</dbReference>
<sequence>MVIWVKIMWTSTQGLVWSKLSAIMGGLLLILGLPQLAKAEDKTLVAQVIPAADGTGTVVEVQGNRYEITGGKTSADGANLFHSLQEFGLSQGQIADFMSSPDIRNILGRVSGGNASIIDGLIQVSGGNANLFLMNPAGIVFGQNASLNVPGSFTATTATGIGFDSGWFEAFGNNDYGALVGNPTAFSFRFYQAGSIINAANLTVGNGDLSLIGGTVINSGSLMAPGGDIMVAAVPGSHLVRISQPGHLLSLELSPSSSGFSPVSLPQLLTGSEIHHATSVMVTDSGTVILSGSGLSVSDGDVVVAAPQQQPRIEGENVNLTAHNYLTLVSNKIGTDGDMQLNAAGVVTVRDGSFTAGGNLRIQGDLGIDILAIPVSVAAPFQSGENVTLVSNGQIYTDSHFSAGGDFSIQNLGGDAATLISRYDPIITVQGNASFGDYTGVSLKVEATGSITSGNITITGPDTTLAASSDPDAAILGNSPALILRSGVESLANAANIPPNSNVAGTLFAANSIPGNNGITVGSVSTPGGPVILDAVGEIRLDSINTAGGEVNLNAGGNITAFGPIISGSSNGTGGNITLNSGSDITISYIDAQGGGVVDITAGNFFRAGGSFIDRNGVDASISTAADSGNGGDITIRHAGGTTTPFVIGDGAINGTAGAITSGFETLTPPFPVPVPPRVYNRRNITIITDATEGEPGPAPSLEFAITSTSEEESSSEDGETTAEEQVTEEETTATEEQVTEQETAPVQEQVTATTAVEPITTTSEVIISEQVTTTETTISETTISETTTTETTTTETTTTETTISEQITAAENSGETAVIAEAETVVEAEVVAEAETAAEAEVVAEAEATPARDLLNNIEFGLNLPAATVENIIATDLQAGGNSTSISMGAISNATAMTVDAGGGATSLSVDSSIQPQGVASAGGGGGAGGASAGGASAGGASAGASGGASGSGGGGDGGGGDGGGDGGGGAAGGDEAAAASESGSSDDSGSDDGGADAKMDGIFSGGGSVVGTVWQVEQQRNQEYEEYLGVKASLERQDVAISKFRNVLTELESTTGEAAGITYMVIRQEQLEIIVFTAAGDPVRVSVPAANRETLLPLIRRFRSEVTNPRKRNSNDYLPLAQELYKLLITPIEEALNGQELDTLVFSMDSDLRSLPIAALHDGKQFLAEKYNVALIPSFALVDTTYNSLQNAKVLAMGASQFTDNNPLPAVPTELKTITEEFGTPQFFMNEDFTRENLSKQRAADSYQIIHLATHADFQPGGLANSYIQLWNDRLTLAEIPQLAWSNPPIDLLVISGCRSALGNKEAELGFAGLAVKSGVRTAIASLWSVSDEGTLALMSEFYRQLKTAPTKAEALRMAQVAMIRGEITVENGTLRGVNRGAAIELPPELAGLTKESLSHPYYWSAFMVIGSPW</sequence>
<feature type="domain" description="Filamentous haemagglutinin FhaB/tRNA nuclease CdiA-like TPS" evidence="2">
    <location>
        <begin position="52"/>
        <end position="164"/>
    </location>
</feature>
<dbReference type="Gene3D" id="2.160.20.10">
    <property type="entry name" value="Single-stranded right-handed beta-helix, Pectin lyase-like"/>
    <property type="match status" value="1"/>
</dbReference>
<dbReference type="SMART" id="SM00912">
    <property type="entry name" value="Haemagg_act"/>
    <property type="match status" value="1"/>
</dbReference>
<name>A0A7C3ZTS5_9CYAN</name>
<feature type="compositionally biased region" description="Acidic residues" evidence="1">
    <location>
        <begin position="710"/>
        <end position="740"/>
    </location>
</feature>
<feature type="compositionally biased region" description="Low complexity" evidence="1">
    <location>
        <begin position="975"/>
        <end position="989"/>
    </location>
</feature>
<dbReference type="InterPro" id="IPR008638">
    <property type="entry name" value="FhaB/CdiA-like_TPS"/>
</dbReference>
<feature type="compositionally biased region" description="Gly residues" evidence="1">
    <location>
        <begin position="922"/>
        <end position="974"/>
    </location>
</feature>
<protein>
    <submittedName>
        <fullName evidence="3">CHAT domain-containing protein</fullName>
    </submittedName>
</protein>
<dbReference type="Pfam" id="PF05860">
    <property type="entry name" value="TPS"/>
    <property type="match status" value="1"/>
</dbReference>
<feature type="compositionally biased region" description="Low complexity" evidence="1">
    <location>
        <begin position="741"/>
        <end position="758"/>
    </location>
</feature>
<dbReference type="NCBIfam" id="TIGR01901">
    <property type="entry name" value="adhes_NPXG"/>
    <property type="match status" value="1"/>
</dbReference>
<comment type="caution">
    <text evidence="3">The sequence shown here is derived from an EMBL/GenBank/DDBJ whole genome shotgun (WGS) entry which is preliminary data.</text>
</comment>
<dbReference type="EMBL" id="DSPX01000034">
    <property type="protein sequence ID" value="HGF99728.1"/>
    <property type="molecule type" value="Genomic_DNA"/>
</dbReference>
<dbReference type="InterPro" id="IPR012334">
    <property type="entry name" value="Pectin_lyas_fold"/>
</dbReference>
<gene>
    <name evidence="3" type="ORF">ENR15_03425</name>
</gene>
<organism evidence="3">
    <name type="scientific">Planktothricoides sp. SpSt-374</name>
    <dbReference type="NCBI Taxonomy" id="2282167"/>
    <lineage>
        <taxon>Bacteria</taxon>
        <taxon>Bacillati</taxon>
        <taxon>Cyanobacteriota</taxon>
        <taxon>Cyanophyceae</taxon>
        <taxon>Oscillatoriophycideae</taxon>
        <taxon>Oscillatoriales</taxon>
        <taxon>Oscillatoriaceae</taxon>
        <taxon>Planktothricoides</taxon>
    </lineage>
</organism>
<reference evidence="3" key="1">
    <citation type="journal article" date="2020" name="mSystems">
        <title>Genome- and Community-Level Interaction Insights into Carbon Utilization and Element Cycling Functions of Hydrothermarchaeota in Hydrothermal Sediment.</title>
        <authorList>
            <person name="Zhou Z."/>
            <person name="Liu Y."/>
            <person name="Xu W."/>
            <person name="Pan J."/>
            <person name="Luo Z.H."/>
            <person name="Li M."/>
        </authorList>
    </citation>
    <scope>NUCLEOTIDE SEQUENCE [LARGE SCALE GENOMIC DNA]</scope>
    <source>
        <strain evidence="3">SpSt-374</strain>
    </source>
</reference>